<dbReference type="AlphaFoldDB" id="A0AAV3REE1"/>
<protein>
    <submittedName>
        <fullName evidence="2">Uncharacterized protein</fullName>
    </submittedName>
</protein>
<gene>
    <name evidence="2" type="ORF">LIER_27251</name>
</gene>
<dbReference type="EMBL" id="BAABME010008720">
    <property type="protein sequence ID" value="GAA0173686.1"/>
    <property type="molecule type" value="Genomic_DNA"/>
</dbReference>
<evidence type="ECO:0000313" key="2">
    <source>
        <dbReference type="EMBL" id="GAA0173686.1"/>
    </source>
</evidence>
<evidence type="ECO:0000313" key="3">
    <source>
        <dbReference type="Proteomes" id="UP001454036"/>
    </source>
</evidence>
<feature type="region of interest" description="Disordered" evidence="1">
    <location>
        <begin position="39"/>
        <end position="63"/>
    </location>
</feature>
<organism evidence="2 3">
    <name type="scientific">Lithospermum erythrorhizon</name>
    <name type="common">Purple gromwell</name>
    <name type="synonym">Lithospermum officinale var. erythrorhizon</name>
    <dbReference type="NCBI Taxonomy" id="34254"/>
    <lineage>
        <taxon>Eukaryota</taxon>
        <taxon>Viridiplantae</taxon>
        <taxon>Streptophyta</taxon>
        <taxon>Embryophyta</taxon>
        <taxon>Tracheophyta</taxon>
        <taxon>Spermatophyta</taxon>
        <taxon>Magnoliopsida</taxon>
        <taxon>eudicotyledons</taxon>
        <taxon>Gunneridae</taxon>
        <taxon>Pentapetalae</taxon>
        <taxon>asterids</taxon>
        <taxon>lamiids</taxon>
        <taxon>Boraginales</taxon>
        <taxon>Boraginaceae</taxon>
        <taxon>Boraginoideae</taxon>
        <taxon>Lithospermeae</taxon>
        <taxon>Lithospermum</taxon>
    </lineage>
</organism>
<keyword evidence="3" id="KW-1185">Reference proteome</keyword>
<proteinExistence type="predicted"/>
<comment type="caution">
    <text evidence="2">The sequence shown here is derived from an EMBL/GenBank/DDBJ whole genome shotgun (WGS) entry which is preliminary data.</text>
</comment>
<dbReference type="Proteomes" id="UP001454036">
    <property type="component" value="Unassembled WGS sequence"/>
</dbReference>
<name>A0AAV3REE1_LITER</name>
<accession>A0AAV3REE1</accession>
<reference evidence="2 3" key="1">
    <citation type="submission" date="2024-01" db="EMBL/GenBank/DDBJ databases">
        <title>The complete chloroplast genome sequence of Lithospermum erythrorhizon: insights into the phylogenetic relationship among Boraginaceae species and the maternal lineages of purple gromwells.</title>
        <authorList>
            <person name="Okada T."/>
            <person name="Watanabe K."/>
        </authorList>
    </citation>
    <scope>NUCLEOTIDE SEQUENCE [LARGE SCALE GENOMIC DNA]</scope>
</reference>
<sequence>MFAGMWKDGEGVMDWERSKVMVAPPMGFGRWSDLEKGRSSVGRLSCQETDSNGNDGGEGDPRIGTGNIMVKMIEFLVVNVTESSD</sequence>
<evidence type="ECO:0000256" key="1">
    <source>
        <dbReference type="SAM" id="MobiDB-lite"/>
    </source>
</evidence>